<dbReference type="CDD" id="cd00637">
    <property type="entry name" value="7tm_classA_rhodopsin-like"/>
    <property type="match status" value="1"/>
</dbReference>
<keyword evidence="4 5" id="KW-0472">Membrane</keyword>
<name>A0A0N5C2T4_STREA</name>
<evidence type="ECO:0000256" key="5">
    <source>
        <dbReference type="SAM" id="Phobius"/>
    </source>
</evidence>
<evidence type="ECO:0000256" key="4">
    <source>
        <dbReference type="ARBA" id="ARBA00023136"/>
    </source>
</evidence>
<dbReference type="Proteomes" id="UP000046392">
    <property type="component" value="Unplaced"/>
</dbReference>
<protein>
    <submittedName>
        <fullName evidence="8">G_PROTEIN_RECEP_F1_2 domain-containing protein</fullName>
    </submittedName>
</protein>
<evidence type="ECO:0000256" key="3">
    <source>
        <dbReference type="ARBA" id="ARBA00022989"/>
    </source>
</evidence>
<evidence type="ECO:0000256" key="1">
    <source>
        <dbReference type="ARBA" id="ARBA00004370"/>
    </source>
</evidence>
<feature type="transmembrane region" description="Helical" evidence="5">
    <location>
        <begin position="83"/>
        <end position="103"/>
    </location>
</feature>
<dbReference type="PANTHER" id="PTHR23017">
    <property type="entry name" value="SERPENTINE RECEPTOR, CLASS X"/>
    <property type="match status" value="1"/>
</dbReference>
<dbReference type="Gene3D" id="1.20.1070.10">
    <property type="entry name" value="Rhodopsin 7-helix transmembrane proteins"/>
    <property type="match status" value="1"/>
</dbReference>
<dbReference type="PROSITE" id="PS50262">
    <property type="entry name" value="G_PROTEIN_RECEP_F1_2"/>
    <property type="match status" value="1"/>
</dbReference>
<organism evidence="7 8">
    <name type="scientific">Strongyloides papillosus</name>
    <name type="common">Intestinal threadworm</name>
    <dbReference type="NCBI Taxonomy" id="174720"/>
    <lineage>
        <taxon>Eukaryota</taxon>
        <taxon>Metazoa</taxon>
        <taxon>Ecdysozoa</taxon>
        <taxon>Nematoda</taxon>
        <taxon>Chromadorea</taxon>
        <taxon>Rhabditida</taxon>
        <taxon>Tylenchina</taxon>
        <taxon>Panagrolaimomorpha</taxon>
        <taxon>Strongyloidoidea</taxon>
        <taxon>Strongyloididae</taxon>
        <taxon>Strongyloides</taxon>
    </lineage>
</organism>
<proteinExistence type="predicted"/>
<feature type="transmembrane region" description="Helical" evidence="5">
    <location>
        <begin position="20"/>
        <end position="48"/>
    </location>
</feature>
<comment type="subcellular location">
    <subcellularLocation>
        <location evidence="1">Membrane</location>
    </subcellularLocation>
</comment>
<accession>A0A0N5C2T4</accession>
<evidence type="ECO:0000256" key="2">
    <source>
        <dbReference type="ARBA" id="ARBA00022692"/>
    </source>
</evidence>
<dbReference type="SUPFAM" id="SSF81321">
    <property type="entry name" value="Family A G protein-coupled receptor-like"/>
    <property type="match status" value="1"/>
</dbReference>
<dbReference type="WBParaSite" id="SPAL_0001229216.1">
    <property type="protein sequence ID" value="SPAL_0001229216.1"/>
    <property type="gene ID" value="SPAL_0001229216"/>
</dbReference>
<reference evidence="8" key="1">
    <citation type="submission" date="2017-02" db="UniProtKB">
        <authorList>
            <consortium name="WormBaseParasite"/>
        </authorList>
    </citation>
    <scope>IDENTIFICATION</scope>
</reference>
<sequence length="286" mass="33442">LANLFTFLHFFFFAKQKTAFGILCLSFTFSNILILFPMLLWLFILVLYGYFSGIYSRFVTSINRFIAIVLPTKYDKTFSKKNVYIILVIYWSLSLLMCVPFSFDNKCYFMVSDRIWSYAQTIVCLKVAYIEDFLFGTTFGSLTILVDFLLICALFVERYFLLTNGKISIKRSGVHSNEFSLKLDLNIFYRTLLSNLYLIFMLICFYYVSIYFIENVNLLFSSTSLVWVSYHALDGIVVGLMNKDVKKSLRKCFNIKSKKMKSQKTKISTVTKQKNKIYNKTTINIT</sequence>
<feature type="transmembrane region" description="Helical" evidence="5">
    <location>
        <begin position="219"/>
        <end position="241"/>
    </location>
</feature>
<dbReference type="InterPro" id="IPR019430">
    <property type="entry name" value="7TM_GPCR_serpentine_rcpt_Srx"/>
</dbReference>
<feature type="domain" description="G-protein coupled receptors family 1 profile" evidence="6">
    <location>
        <begin position="1"/>
        <end position="156"/>
    </location>
</feature>
<feature type="transmembrane region" description="Helical" evidence="5">
    <location>
        <begin position="192"/>
        <end position="213"/>
    </location>
</feature>
<feature type="transmembrane region" description="Helical" evidence="5">
    <location>
        <begin position="139"/>
        <end position="161"/>
    </location>
</feature>
<keyword evidence="3 5" id="KW-1133">Transmembrane helix</keyword>
<dbReference type="GO" id="GO:0016020">
    <property type="term" value="C:membrane"/>
    <property type="evidence" value="ECO:0007669"/>
    <property type="project" value="UniProtKB-SubCell"/>
</dbReference>
<keyword evidence="7" id="KW-1185">Reference proteome</keyword>
<evidence type="ECO:0000259" key="6">
    <source>
        <dbReference type="PROSITE" id="PS50262"/>
    </source>
</evidence>
<dbReference type="Pfam" id="PF10328">
    <property type="entry name" value="7TM_GPCR_Srx"/>
    <property type="match status" value="1"/>
</dbReference>
<evidence type="ECO:0000313" key="8">
    <source>
        <dbReference type="WBParaSite" id="SPAL_0001229216.1"/>
    </source>
</evidence>
<dbReference type="InterPro" id="IPR017452">
    <property type="entry name" value="GPCR_Rhodpsn_7TM"/>
</dbReference>
<keyword evidence="2 5" id="KW-0812">Transmembrane</keyword>
<evidence type="ECO:0000313" key="7">
    <source>
        <dbReference type="Proteomes" id="UP000046392"/>
    </source>
</evidence>
<dbReference type="AlphaFoldDB" id="A0A0N5C2T4"/>